<feature type="transmembrane region" description="Helical" evidence="1">
    <location>
        <begin position="32"/>
        <end position="48"/>
    </location>
</feature>
<evidence type="ECO:0000313" key="3">
    <source>
        <dbReference type="Proteomes" id="UP000662200"/>
    </source>
</evidence>
<dbReference type="AlphaFoldDB" id="A0A8J3BID0"/>
<feature type="transmembrane region" description="Helical" evidence="1">
    <location>
        <begin position="96"/>
        <end position="119"/>
    </location>
</feature>
<reference evidence="2" key="1">
    <citation type="journal article" date="2014" name="Int. J. Syst. Evol. Microbiol.">
        <title>Complete genome sequence of Corynebacterium casei LMG S-19264T (=DSM 44701T), isolated from a smear-ripened cheese.</title>
        <authorList>
            <consortium name="US DOE Joint Genome Institute (JGI-PGF)"/>
            <person name="Walter F."/>
            <person name="Albersmeier A."/>
            <person name="Kalinowski J."/>
            <person name="Ruckert C."/>
        </authorList>
    </citation>
    <scope>NUCLEOTIDE SEQUENCE</scope>
    <source>
        <strain evidence="2">JCM 3091</strain>
    </source>
</reference>
<keyword evidence="1" id="KW-0472">Membrane</keyword>
<comment type="caution">
    <text evidence="2">The sequence shown here is derived from an EMBL/GenBank/DDBJ whole genome shotgun (WGS) entry which is preliminary data.</text>
</comment>
<reference evidence="2" key="2">
    <citation type="submission" date="2020-09" db="EMBL/GenBank/DDBJ databases">
        <authorList>
            <person name="Sun Q."/>
            <person name="Ohkuma M."/>
        </authorList>
    </citation>
    <scope>NUCLEOTIDE SEQUENCE</scope>
    <source>
        <strain evidence="2">JCM 3091</strain>
    </source>
</reference>
<keyword evidence="1" id="KW-1133">Transmembrane helix</keyword>
<organism evidence="2 3">
    <name type="scientific">Pilimelia terevasa</name>
    <dbReference type="NCBI Taxonomy" id="53372"/>
    <lineage>
        <taxon>Bacteria</taxon>
        <taxon>Bacillati</taxon>
        <taxon>Actinomycetota</taxon>
        <taxon>Actinomycetes</taxon>
        <taxon>Micromonosporales</taxon>
        <taxon>Micromonosporaceae</taxon>
        <taxon>Pilimelia</taxon>
    </lineage>
</organism>
<proteinExistence type="predicted"/>
<gene>
    <name evidence="2" type="ORF">GCM10010124_16150</name>
</gene>
<accession>A0A8J3BID0</accession>
<keyword evidence="1" id="KW-0812">Transmembrane</keyword>
<sequence length="180" mass="19148">MNRQLKISFLVTVAVVVALVVVLIAADVDFPIGLGAPLGIGIGLLLTLPGRRLLAELGLTAAEARSVLQGERQRRSGVADLPRQVRYQREVLRARIWLAVGLVAAAVFVVAALYFFGAAGQTHEEDAPTNVWLGVSFFAGAIALILTPSALLQARSHRETARSFEQSAASARRSEPVPSA</sequence>
<name>A0A8J3BID0_9ACTN</name>
<feature type="transmembrane region" description="Helical" evidence="1">
    <location>
        <begin position="7"/>
        <end position="26"/>
    </location>
</feature>
<dbReference type="EMBL" id="BMQC01000004">
    <property type="protein sequence ID" value="GGK24400.1"/>
    <property type="molecule type" value="Genomic_DNA"/>
</dbReference>
<dbReference type="Proteomes" id="UP000662200">
    <property type="component" value="Unassembled WGS sequence"/>
</dbReference>
<keyword evidence="3" id="KW-1185">Reference proteome</keyword>
<feature type="transmembrane region" description="Helical" evidence="1">
    <location>
        <begin position="131"/>
        <end position="152"/>
    </location>
</feature>
<evidence type="ECO:0000313" key="2">
    <source>
        <dbReference type="EMBL" id="GGK24400.1"/>
    </source>
</evidence>
<protein>
    <submittedName>
        <fullName evidence="2">Uncharacterized protein</fullName>
    </submittedName>
</protein>
<evidence type="ECO:0000256" key="1">
    <source>
        <dbReference type="SAM" id="Phobius"/>
    </source>
</evidence>